<organism evidence="2 3">
    <name type="scientific">Cyprinid herpesvirus 3</name>
    <name type="common">CyHV-3</name>
    <dbReference type="NCBI Taxonomy" id="180230"/>
    <lineage>
        <taxon>Viruses</taxon>
        <taxon>Duplodnaviria</taxon>
        <taxon>Heunggongvirae</taxon>
        <taxon>Peploviricota</taxon>
        <taxon>Herviviricetes</taxon>
        <taxon>Herpesvirales</taxon>
        <taxon>Alloherpesviridae</taxon>
        <taxon>Cyvirus</taxon>
        <taxon>Cyvirus cyprinidallo3</taxon>
    </lineage>
</organism>
<gene>
    <name evidence="2" type="ORF">KHVJ095</name>
</gene>
<evidence type="ECO:0000256" key="1">
    <source>
        <dbReference type="SAM" id="MobiDB-lite"/>
    </source>
</evidence>
<dbReference type="EMBL" id="AP008984">
    <property type="protein sequence ID" value="BAF48899.1"/>
    <property type="molecule type" value="Genomic_DNA"/>
</dbReference>
<feature type="region of interest" description="Disordered" evidence="1">
    <location>
        <begin position="37"/>
        <end position="91"/>
    </location>
</feature>
<feature type="compositionally biased region" description="Low complexity" evidence="1">
    <location>
        <begin position="37"/>
        <end position="47"/>
    </location>
</feature>
<protein>
    <submittedName>
        <fullName evidence="2">Uncharacterized protein</fullName>
    </submittedName>
</protein>
<name>A4FTI0_CYHV3</name>
<evidence type="ECO:0000313" key="3">
    <source>
        <dbReference type="Proteomes" id="UP000169752"/>
    </source>
</evidence>
<proteinExistence type="predicted"/>
<feature type="compositionally biased region" description="Polar residues" evidence="1">
    <location>
        <begin position="53"/>
        <end position="63"/>
    </location>
</feature>
<dbReference type="Proteomes" id="UP000169752">
    <property type="component" value="Segment"/>
</dbReference>
<sequence>MNSEQNTPSSPPQVDASITKLMAEALNMDAATLLQMLQEHQQQPQGQVDGTLLTEQEQQQGWTNYRDPSRQQQAPPHRQRGDGEESSGGRGFAGHVDEFFVALTLTEAYKRPRFIYEAIGDYSEEAREMRDLAVEMFWEAAGLEAPPRDSATAVLSLPHAMAYQTVASARAEHTFLGLLKHALTVSVAEENDVPEWYRYHFADLEQPVRFEYLAWTLLERLKTLPSGQH</sequence>
<accession>A4FTI0</accession>
<reference evidence="2 3" key="1">
    <citation type="journal article" date="2007" name="J. Virol.">
        <title>Genome sequences of three koi herpesvirus isolates representing the expanding distribution of an emerging disease threatening koi and common carp worldwide.</title>
        <authorList>
            <person name="Aoki T."/>
            <person name="Hirono I."/>
            <person name="Kurokawa K."/>
            <person name="Fukuda H."/>
            <person name="Nahary R."/>
            <person name="Eldar A."/>
            <person name="Davison A.J."/>
            <person name="Waltzek T.B."/>
            <person name="Bercovier H."/>
            <person name="Hedrick R.P."/>
        </authorList>
    </citation>
    <scope>NUCLEOTIDE SEQUENCE [LARGE SCALE GENOMIC DNA]</scope>
    <source>
        <strain evidence="2">TUMST1</strain>
    </source>
</reference>
<evidence type="ECO:0000313" key="2">
    <source>
        <dbReference type="EMBL" id="BAF48899.1"/>
    </source>
</evidence>